<keyword evidence="1" id="KW-0175">Coiled coil</keyword>
<keyword evidence="3" id="KW-1185">Reference proteome</keyword>
<evidence type="ECO:0000313" key="3">
    <source>
        <dbReference type="Proteomes" id="UP001059401"/>
    </source>
</evidence>
<organism evidence="2 3">
    <name type="scientific">Treponema putidum</name>
    <dbReference type="NCBI Taxonomy" id="221027"/>
    <lineage>
        <taxon>Bacteria</taxon>
        <taxon>Pseudomonadati</taxon>
        <taxon>Spirochaetota</taxon>
        <taxon>Spirochaetia</taxon>
        <taxon>Spirochaetales</taxon>
        <taxon>Treponemataceae</taxon>
        <taxon>Treponema</taxon>
    </lineage>
</organism>
<reference evidence="2" key="1">
    <citation type="submission" date="2019-04" db="EMBL/GenBank/DDBJ databases">
        <title>Whole genome sequencing of oral phylogroup 2 treponemes.</title>
        <authorList>
            <person name="Chan Y."/>
            <person name="Zeng H.H."/>
            <person name="Yu X.L."/>
            <person name="Leung W.K."/>
            <person name="Watt R.M."/>
        </authorList>
    </citation>
    <scope>NUCLEOTIDE SEQUENCE</scope>
    <source>
        <strain evidence="2">OMZ 847</strain>
    </source>
</reference>
<proteinExistence type="predicted"/>
<sequence length="330" mass="35866">MPLNIQSTLSAYFTPRNIQDVLLTMPKPKSPIKDLLFSESNKKQKTSPFLSVSEVKDVTGAVPVVKRGAASYPVGSGSEEIELIQPEGFKPSSFISARDLNDSIALGDVQSINEKLTDKVEELRNRIITSTEILCAQSLSGTIAYPAATAGGAFDTYRVEIGKAQKMTDTDITGKAINILQANLEQHFLEQMKTGYSADIRFLAGSDAYAEIVKIISGTQNSNIPVQWTDWGCVLFGKYKIMPLSATYAVPGSTNLTNVIESKTIKTIDLANPGTLFYLALDDLDAGLRSMPFFAKQVESKDPSGYKIIGMSKPFPAVAVSKTVDRKYLA</sequence>
<evidence type="ECO:0000256" key="1">
    <source>
        <dbReference type="SAM" id="Coils"/>
    </source>
</evidence>
<dbReference type="Pfam" id="PF03864">
    <property type="entry name" value="Phage_cap_E"/>
    <property type="match status" value="1"/>
</dbReference>
<feature type="coiled-coil region" evidence="1">
    <location>
        <begin position="106"/>
        <end position="133"/>
    </location>
</feature>
<accession>A0ABY5HTQ3</accession>
<dbReference type="InterPro" id="IPR005564">
    <property type="entry name" value="Major_capsid_GpE"/>
</dbReference>
<gene>
    <name evidence="2" type="ORF">E4N76_00115</name>
</gene>
<dbReference type="EMBL" id="CP038802">
    <property type="protein sequence ID" value="UTY27556.1"/>
    <property type="molecule type" value="Genomic_DNA"/>
</dbReference>
<dbReference type="RefSeq" id="WP_255805555.1">
    <property type="nucleotide sequence ID" value="NZ_CP038802.1"/>
</dbReference>
<dbReference type="Proteomes" id="UP001059401">
    <property type="component" value="Chromosome"/>
</dbReference>
<evidence type="ECO:0000313" key="2">
    <source>
        <dbReference type="EMBL" id="UTY27556.1"/>
    </source>
</evidence>
<protein>
    <submittedName>
        <fullName evidence="2">Major capsid protein E</fullName>
    </submittedName>
</protein>
<dbReference type="Gene3D" id="3.15.30.10">
    <property type="entry name" value="putative capsid protein of prophage domain like"/>
    <property type="match status" value="1"/>
</dbReference>
<name>A0ABY5HTQ3_9SPIR</name>